<keyword evidence="1" id="KW-0812">Transmembrane</keyword>
<dbReference type="RefSeq" id="WP_116008208.1">
    <property type="nucleotide sequence ID" value="NZ_QUOU01000001.1"/>
</dbReference>
<dbReference type="EMBL" id="QUOU01000001">
    <property type="protein sequence ID" value="REL27121.1"/>
    <property type="molecule type" value="Genomic_DNA"/>
</dbReference>
<feature type="transmembrane region" description="Helical" evidence="1">
    <location>
        <begin position="28"/>
        <end position="55"/>
    </location>
</feature>
<feature type="transmembrane region" description="Helical" evidence="1">
    <location>
        <begin position="67"/>
        <end position="89"/>
    </location>
</feature>
<dbReference type="Proteomes" id="UP000256478">
    <property type="component" value="Unassembled WGS sequence"/>
</dbReference>
<gene>
    <name evidence="2" type="ORF">DXX93_11460</name>
</gene>
<dbReference type="OrthoDB" id="9895058at2"/>
<evidence type="ECO:0000313" key="3">
    <source>
        <dbReference type="Proteomes" id="UP000256478"/>
    </source>
</evidence>
<sequence length="95" mass="10272">MVKQINTLQHSTKSQGQSHATAKRYTQYFLGLCVLFIVSAVSFCPVTQAALANVLPPIISVLKLSGLTFSVEGIAYLAFLGLLVIGLNIRTKYQG</sequence>
<dbReference type="AlphaFoldDB" id="A0A3E0TR45"/>
<accession>A0A3E0TR45</accession>
<organism evidence="2 3">
    <name type="scientific">Thalassotalea euphylliae</name>
    <dbReference type="NCBI Taxonomy" id="1655234"/>
    <lineage>
        <taxon>Bacteria</taxon>
        <taxon>Pseudomonadati</taxon>
        <taxon>Pseudomonadota</taxon>
        <taxon>Gammaproteobacteria</taxon>
        <taxon>Alteromonadales</taxon>
        <taxon>Colwelliaceae</taxon>
        <taxon>Thalassotalea</taxon>
    </lineage>
</organism>
<proteinExistence type="predicted"/>
<evidence type="ECO:0000313" key="2">
    <source>
        <dbReference type="EMBL" id="REL27121.1"/>
    </source>
</evidence>
<comment type="caution">
    <text evidence="2">The sequence shown here is derived from an EMBL/GenBank/DDBJ whole genome shotgun (WGS) entry which is preliminary data.</text>
</comment>
<name>A0A3E0TR45_9GAMM</name>
<evidence type="ECO:0000256" key="1">
    <source>
        <dbReference type="SAM" id="Phobius"/>
    </source>
</evidence>
<reference evidence="2 3" key="1">
    <citation type="submission" date="2018-08" db="EMBL/GenBank/DDBJ databases">
        <title>Thalassotalea euphylliae genome.</title>
        <authorList>
            <person name="Summers S."/>
            <person name="Rice S.A."/>
            <person name="Freckelton M.L."/>
            <person name="Nedved B.T."/>
            <person name="Hadfield M.G."/>
        </authorList>
    </citation>
    <scope>NUCLEOTIDE SEQUENCE [LARGE SCALE GENOMIC DNA]</scope>
    <source>
        <strain evidence="2 3">H1</strain>
    </source>
</reference>
<protein>
    <submittedName>
        <fullName evidence="2">Uncharacterized protein</fullName>
    </submittedName>
</protein>
<keyword evidence="1" id="KW-1133">Transmembrane helix</keyword>
<keyword evidence="1" id="KW-0472">Membrane</keyword>